<dbReference type="AlphaFoldDB" id="A0AAE3AT90"/>
<comment type="caution">
    <text evidence="2">The sequence shown here is derived from an EMBL/GenBank/DDBJ whole genome shotgun (WGS) entry which is preliminary data.</text>
</comment>
<dbReference type="SUPFAM" id="SSF53448">
    <property type="entry name" value="Nucleotide-diphospho-sugar transferases"/>
    <property type="match status" value="1"/>
</dbReference>
<organism evidence="2 3">
    <name type="scientific">Gallintestinimicrobium propionicum</name>
    <dbReference type="NCBI Taxonomy" id="2981770"/>
    <lineage>
        <taxon>Bacteria</taxon>
        <taxon>Bacillati</taxon>
        <taxon>Bacillota</taxon>
        <taxon>Clostridia</taxon>
        <taxon>Lachnospirales</taxon>
        <taxon>Lachnospiraceae</taxon>
        <taxon>Gallintestinimicrobium</taxon>
    </lineage>
</organism>
<keyword evidence="3" id="KW-1185">Reference proteome</keyword>
<accession>A0AAE3AT90</accession>
<dbReference type="Pfam" id="PF00535">
    <property type="entry name" value="Glycos_transf_2"/>
    <property type="match status" value="1"/>
</dbReference>
<dbReference type="InterPro" id="IPR001173">
    <property type="entry name" value="Glyco_trans_2-like"/>
</dbReference>
<dbReference type="Proteomes" id="UP001199355">
    <property type="component" value="Unassembled WGS sequence"/>
</dbReference>
<dbReference type="PANTHER" id="PTHR22916">
    <property type="entry name" value="GLYCOSYLTRANSFERASE"/>
    <property type="match status" value="1"/>
</dbReference>
<protein>
    <submittedName>
        <fullName evidence="2">Glycosyltransferase</fullName>
        <ecNumber evidence="2">2.4.-.-</ecNumber>
    </submittedName>
</protein>
<sequence>MSVFSLSNLKKTWYYLQKNGIRNAVWAVLERIGQEQEVYTWQEPDEKTLSFQREHSASLRISVVVPTYRTKKEHLEAMLNSVSRQSYPHWELIVADAGDTAESVQDWAKKNGICLRKAADASNLAEWKDQSIVLSTLSENKGISANTNAGIELAAGDAVGLLDHDDLLTANALWEMADCLEKEKKRGKQKLVLFSDEDKCDGAASRFYEPNFKPDFDGELLLTNNYICHFTVIETAFLKELKLRSGFDGAQDYDLMLRAYAAGGQFVHVPKVLYHWRCHEASTASNPQSKRYAYEAGQRALEDYCLRKGWKATVSGLKHLGFYREDYEDSVFCQRPEIGIWAKPLPGGRDIFGIRHPKGFLVSGLYENDGSMRYAGLRKGYSGPMHRAALQQSAPAADLRSMVVCSALKERYAQTIAELKEACQGLPTAAQETKILQKSMEFCKEATAAGYGILWDPQA</sequence>
<dbReference type="EMBL" id="JAJEQF010000013">
    <property type="protein sequence ID" value="MCC2167413.1"/>
    <property type="molecule type" value="Genomic_DNA"/>
</dbReference>
<dbReference type="GO" id="GO:0016758">
    <property type="term" value="F:hexosyltransferase activity"/>
    <property type="evidence" value="ECO:0007669"/>
    <property type="project" value="UniProtKB-ARBA"/>
</dbReference>
<reference evidence="2 3" key="1">
    <citation type="submission" date="2021-10" db="EMBL/GenBank/DDBJ databases">
        <title>Anaerobic single-cell dispensing facilitates the cultivation of human gut bacteria.</title>
        <authorList>
            <person name="Afrizal A."/>
        </authorList>
    </citation>
    <scope>NUCLEOTIDE SEQUENCE [LARGE SCALE GENOMIC DNA]</scope>
    <source>
        <strain evidence="2 3">CLA-AA-H244</strain>
    </source>
</reference>
<dbReference type="Gene3D" id="3.90.550.10">
    <property type="entry name" value="Spore Coat Polysaccharide Biosynthesis Protein SpsA, Chain A"/>
    <property type="match status" value="1"/>
</dbReference>
<keyword evidence="2" id="KW-0808">Transferase</keyword>
<evidence type="ECO:0000313" key="2">
    <source>
        <dbReference type="EMBL" id="MCC2167413.1"/>
    </source>
</evidence>
<dbReference type="PANTHER" id="PTHR22916:SF3">
    <property type="entry name" value="UDP-GLCNAC:BETAGAL BETA-1,3-N-ACETYLGLUCOSAMINYLTRANSFERASE-LIKE PROTEIN 1"/>
    <property type="match status" value="1"/>
</dbReference>
<evidence type="ECO:0000259" key="1">
    <source>
        <dbReference type="Pfam" id="PF00535"/>
    </source>
</evidence>
<dbReference type="RefSeq" id="WP_308728104.1">
    <property type="nucleotide sequence ID" value="NZ_JAJEQF010000013.1"/>
</dbReference>
<proteinExistence type="predicted"/>
<evidence type="ECO:0000313" key="3">
    <source>
        <dbReference type="Proteomes" id="UP001199355"/>
    </source>
</evidence>
<dbReference type="InterPro" id="IPR029044">
    <property type="entry name" value="Nucleotide-diphossugar_trans"/>
</dbReference>
<dbReference type="EC" id="2.4.-.-" evidence="2"/>
<gene>
    <name evidence="2" type="ORF">LKD45_06835</name>
</gene>
<feature type="domain" description="Glycosyltransferase 2-like" evidence="1">
    <location>
        <begin position="62"/>
        <end position="185"/>
    </location>
</feature>
<name>A0AAE3AT90_9FIRM</name>
<keyword evidence="2" id="KW-0328">Glycosyltransferase</keyword>